<comment type="caution">
    <text evidence="2">The sequence shown here is derived from an EMBL/GenBank/DDBJ whole genome shotgun (WGS) entry which is preliminary data.</text>
</comment>
<dbReference type="AlphaFoldDB" id="A0A9J6B080"/>
<evidence type="ECO:0000313" key="2">
    <source>
        <dbReference type="EMBL" id="KAG5629931.1"/>
    </source>
</evidence>
<dbReference type="InterPro" id="IPR038765">
    <property type="entry name" value="Papain-like_cys_pep_sf"/>
</dbReference>
<gene>
    <name evidence="2" type="ORF">H5410_001648</name>
</gene>
<protein>
    <recommendedName>
        <fullName evidence="1">DUF1985 domain-containing protein</fullName>
    </recommendedName>
</protein>
<dbReference type="InterPro" id="IPR015410">
    <property type="entry name" value="DUF1985"/>
</dbReference>
<evidence type="ECO:0000259" key="1">
    <source>
        <dbReference type="Pfam" id="PF09331"/>
    </source>
</evidence>
<dbReference type="OrthoDB" id="1306375at2759"/>
<accession>A0A9J6B080</accession>
<dbReference type="PANTHER" id="PTHR48449:SF1">
    <property type="entry name" value="DUF1985 DOMAIN-CONTAINING PROTEIN"/>
    <property type="match status" value="1"/>
</dbReference>
<proteinExistence type="predicted"/>
<dbReference type="SUPFAM" id="SSF54001">
    <property type="entry name" value="Cysteine proteinases"/>
    <property type="match status" value="1"/>
</dbReference>
<dbReference type="Pfam" id="PF09331">
    <property type="entry name" value="DUF1985"/>
    <property type="match status" value="1"/>
</dbReference>
<organism evidence="2 3">
    <name type="scientific">Solanum commersonii</name>
    <name type="common">Commerson's wild potato</name>
    <name type="synonym">Commerson's nightshade</name>
    <dbReference type="NCBI Taxonomy" id="4109"/>
    <lineage>
        <taxon>Eukaryota</taxon>
        <taxon>Viridiplantae</taxon>
        <taxon>Streptophyta</taxon>
        <taxon>Embryophyta</taxon>
        <taxon>Tracheophyta</taxon>
        <taxon>Spermatophyta</taxon>
        <taxon>Magnoliopsida</taxon>
        <taxon>eudicotyledons</taxon>
        <taxon>Gunneridae</taxon>
        <taxon>Pentapetalae</taxon>
        <taxon>asterids</taxon>
        <taxon>lamiids</taxon>
        <taxon>Solanales</taxon>
        <taxon>Solanaceae</taxon>
        <taxon>Solanoideae</taxon>
        <taxon>Solaneae</taxon>
        <taxon>Solanum</taxon>
    </lineage>
</organism>
<dbReference type="EMBL" id="JACXVP010000001">
    <property type="protein sequence ID" value="KAG5629931.1"/>
    <property type="molecule type" value="Genomic_DNA"/>
</dbReference>
<name>A0A9J6B080_SOLCO</name>
<reference evidence="2 3" key="1">
    <citation type="submission" date="2020-09" db="EMBL/GenBank/DDBJ databases">
        <title>De no assembly of potato wild relative species, Solanum commersonii.</title>
        <authorList>
            <person name="Cho K."/>
        </authorList>
    </citation>
    <scope>NUCLEOTIDE SEQUENCE [LARGE SCALE GENOMIC DNA]</scope>
    <source>
        <strain evidence="2">LZ3.2</strain>
        <tissue evidence="2">Leaf</tissue>
    </source>
</reference>
<feature type="domain" description="DUF1985" evidence="1">
    <location>
        <begin position="153"/>
        <end position="221"/>
    </location>
</feature>
<sequence>MEPHDEFVEMLTPVGEPNFHLLSPTPVSDSNCCNIQSVSFLPLSTIDHSGVDRQMEERSKEYLRRRKLEEIKKGKSIALDPKDQGRSVNNWEFYFEVDKHKKPKLGATNLDFIKSFEEKLTKSQLQIFSDTCFRFFLKLPPVILQTQLIHSLLMMEVVQEKTDEIWLPVNGSLIHFGLDEFAIMTGLKCNGDPTILSWKVLSSPNATKVSEMLSATKVKVRNISATPFEKSVMNLNDLVGDVVVNDESNGAEVGSQLVDDDFTTPPPVSRKTSTKPTFYEEFRGRGVNVDCDEEYYENNINCDQHVTLHLDNIQTINEDSNNDVKIVACKHIDKSCYPKVEHIVTGHLTRNRRSDAFHQSPYLNSYGSSDNMSGGASSKSIVIGVHPFGSFNLDVDCLKEMGEFREWMNEGHRACNKKYPYIKKDNTLNPPFEFGKMIISKKDWFYKFAFSGQSLENSDVVKPEHDIAKYILGEFVFSNRSWHIVDHILFPLCVDEQWVMEILSFKDRLIYVYDSMGDAAFRANIRSSVDAYRFIIPLFLLILNCSEKRTDIQLNDGPYMNKALVDPFNVVMIKDLPDRGIYVALFAARFICGRNVFDNEFDVNSHRIKFGSLLWNYGKMKLEKHITTAPEHRVLSLAQFNQSVATKLSTGTGWPPCKVHFKPQWCQWEEQPPCHLAPW</sequence>
<dbReference type="Proteomes" id="UP000824120">
    <property type="component" value="Chromosome 1"/>
</dbReference>
<evidence type="ECO:0000313" key="3">
    <source>
        <dbReference type="Proteomes" id="UP000824120"/>
    </source>
</evidence>
<dbReference type="PANTHER" id="PTHR48449">
    <property type="entry name" value="DUF1985 DOMAIN-CONTAINING PROTEIN"/>
    <property type="match status" value="1"/>
</dbReference>
<dbReference type="Gene3D" id="3.40.395.10">
    <property type="entry name" value="Adenoviral Proteinase, Chain A"/>
    <property type="match status" value="1"/>
</dbReference>
<keyword evidence="3" id="KW-1185">Reference proteome</keyword>